<organism evidence="2 3">
    <name type="scientific">Heterorhabditis bacteriophora</name>
    <name type="common">Entomopathogenic nematode worm</name>
    <dbReference type="NCBI Taxonomy" id="37862"/>
    <lineage>
        <taxon>Eukaryota</taxon>
        <taxon>Metazoa</taxon>
        <taxon>Ecdysozoa</taxon>
        <taxon>Nematoda</taxon>
        <taxon>Chromadorea</taxon>
        <taxon>Rhabditida</taxon>
        <taxon>Rhabditina</taxon>
        <taxon>Rhabditomorpha</taxon>
        <taxon>Strongyloidea</taxon>
        <taxon>Heterorhabditidae</taxon>
        <taxon>Heterorhabditis</taxon>
    </lineage>
</organism>
<evidence type="ECO:0000259" key="1">
    <source>
        <dbReference type="Pfam" id="PF18334"/>
    </source>
</evidence>
<dbReference type="Gene3D" id="2.170.260.40">
    <property type="match status" value="1"/>
</dbReference>
<reference evidence="3" key="1">
    <citation type="submission" date="2016-11" db="UniProtKB">
        <authorList>
            <consortium name="WormBaseParasite"/>
        </authorList>
    </citation>
    <scope>IDENTIFICATION</scope>
</reference>
<accession>A0A1I7XBW0</accession>
<feature type="domain" description="Exoribonuclease Xrn1 D2/D3" evidence="1">
    <location>
        <begin position="116"/>
        <end position="235"/>
    </location>
</feature>
<protein>
    <submittedName>
        <fullName evidence="3">Glycos_transf_1 domain-containing protein</fullName>
    </submittedName>
</protein>
<dbReference type="InterPro" id="IPR047007">
    <property type="entry name" value="XRN1_D1_sf"/>
</dbReference>
<evidence type="ECO:0000313" key="3">
    <source>
        <dbReference type="WBParaSite" id="Hba_14853"/>
    </source>
</evidence>
<name>A0A1I7XBW0_HETBA</name>
<dbReference type="WBParaSite" id="Hba_14853">
    <property type="protein sequence ID" value="Hba_14853"/>
    <property type="gene ID" value="Hba_14853"/>
</dbReference>
<dbReference type="Proteomes" id="UP000095283">
    <property type="component" value="Unplaced"/>
</dbReference>
<evidence type="ECO:0000313" key="2">
    <source>
        <dbReference type="Proteomes" id="UP000095283"/>
    </source>
</evidence>
<dbReference type="Pfam" id="PF18334">
    <property type="entry name" value="XRN1_D2_D3"/>
    <property type="match status" value="1"/>
</dbReference>
<dbReference type="AlphaFoldDB" id="A0A1I7XBW0"/>
<dbReference type="InterPro" id="IPR041106">
    <property type="entry name" value="XRN1_D2_D3"/>
</dbReference>
<proteinExistence type="predicted"/>
<sequence>MGKVDSIWGLDKKYEQKNHDEVAMIEMNSNEMLLVRKLLQEQKEHQLTRYAIDISSLSSAIVFVRPFLGFTYIVDNGILKPQKQWGGAETVLPVLLPLIVTNVLVEQKKCLGEISVEQAYPKNSKVFVMEPSWEGFGFPAIVDAIQNSGKPNCRVVVVAAIGCEPNIRRLVEKYDQLSLSWMNTFEAGRMTGINSRLLSRITGTLFLVDDKMEKENNSVSRLNIGLSLKLSKRNLEMRFGRMKARERSIIYY</sequence>
<keyword evidence="2" id="KW-1185">Reference proteome</keyword>